<evidence type="ECO:0000259" key="3">
    <source>
        <dbReference type="PROSITE" id="PS51987"/>
    </source>
</evidence>
<name>A0A090W5I8_9FLAO</name>
<comment type="similarity">
    <text evidence="1 2">Belongs to the glutamine synthetase family.</text>
</comment>
<evidence type="ECO:0000313" key="4">
    <source>
        <dbReference type="EMBL" id="GAL72206.1"/>
    </source>
</evidence>
<keyword evidence="4" id="KW-0436">Ligase</keyword>
<dbReference type="Proteomes" id="UP000029646">
    <property type="component" value="Unassembled WGS sequence"/>
</dbReference>
<dbReference type="SUPFAM" id="SSF55931">
    <property type="entry name" value="Glutamine synthetase/guanido kinase"/>
    <property type="match status" value="1"/>
</dbReference>
<organism evidence="4 5">
    <name type="scientific">Jejuia pallidilutea</name>
    <dbReference type="NCBI Taxonomy" id="504487"/>
    <lineage>
        <taxon>Bacteria</taxon>
        <taxon>Pseudomonadati</taxon>
        <taxon>Bacteroidota</taxon>
        <taxon>Flavobacteriia</taxon>
        <taxon>Flavobacteriales</taxon>
        <taxon>Flavobacteriaceae</taxon>
        <taxon>Jejuia</taxon>
    </lineage>
</organism>
<dbReference type="PANTHER" id="PTHR42974:SF1">
    <property type="entry name" value="TYPE-3 GLUTAMINE SYNTHETASE"/>
    <property type="match status" value="1"/>
</dbReference>
<dbReference type="GO" id="GO:0004356">
    <property type="term" value="F:glutamine synthetase activity"/>
    <property type="evidence" value="ECO:0007669"/>
    <property type="project" value="UniProtKB-EC"/>
</dbReference>
<gene>
    <name evidence="4" type="ORF">JCM19302_2123</name>
</gene>
<dbReference type="Gene3D" id="3.30.590.10">
    <property type="entry name" value="Glutamine synthetase/guanido kinase, catalytic domain"/>
    <property type="match status" value="1"/>
</dbReference>
<protein>
    <submittedName>
        <fullName evidence="4">Glutamine synthetase type III GlnN</fullName>
        <ecNumber evidence="4">6.3.1.2</ecNumber>
    </submittedName>
</protein>
<accession>A0A090W5I8</accession>
<dbReference type="PANTHER" id="PTHR42974">
    <property type="entry name" value="GLUTAMINE SYNTHETASE"/>
    <property type="match status" value="1"/>
</dbReference>
<comment type="caution">
    <text evidence="4">The sequence shown here is derived from an EMBL/GenBank/DDBJ whole genome shotgun (WGS) entry which is preliminary data.</text>
</comment>
<feature type="domain" description="GS catalytic" evidence="3">
    <location>
        <begin position="1"/>
        <end position="186"/>
    </location>
</feature>
<dbReference type="Pfam" id="PF00120">
    <property type="entry name" value="Gln-synt_C"/>
    <property type="match status" value="1"/>
</dbReference>
<sequence length="186" mass="20907">MLRALNTIDVAATDVCKYFDKNVKKVTSFMGWEQEYFLVDKNLVACRPDITLTGRTLLGHSSAKGQQLDDHYFGSIPNRALNFMRDLENQCMLLGIPAKTRHNEVAPNQFEIAPIHEEANLAVDHNSLLMDVMGRVASRHNFKVLLHEKPFANINGSGKHNNWSLSTDTGINLLKPGKTPMSNLQF</sequence>
<dbReference type="InterPro" id="IPR014746">
    <property type="entry name" value="Gln_synth/guanido_kin_cat_dom"/>
</dbReference>
<dbReference type="InterPro" id="IPR027303">
    <property type="entry name" value="Gln_synth_gly_rich_site"/>
</dbReference>
<dbReference type="SMART" id="SM01230">
    <property type="entry name" value="Gln-synt_C"/>
    <property type="match status" value="1"/>
</dbReference>
<proteinExistence type="inferred from homology"/>
<dbReference type="InterPro" id="IPR052725">
    <property type="entry name" value="GS_Type-3"/>
</dbReference>
<evidence type="ECO:0000256" key="1">
    <source>
        <dbReference type="PROSITE-ProRule" id="PRU01331"/>
    </source>
</evidence>
<dbReference type="EMBL" id="BBNS01000021">
    <property type="protein sequence ID" value="GAL72206.1"/>
    <property type="molecule type" value="Genomic_DNA"/>
</dbReference>
<dbReference type="PROSITE" id="PS00181">
    <property type="entry name" value="GLNA_ATP"/>
    <property type="match status" value="1"/>
</dbReference>
<dbReference type="AlphaFoldDB" id="A0A090W5I8"/>
<evidence type="ECO:0000256" key="2">
    <source>
        <dbReference type="RuleBase" id="RU000384"/>
    </source>
</evidence>
<evidence type="ECO:0000313" key="5">
    <source>
        <dbReference type="Proteomes" id="UP000029646"/>
    </source>
</evidence>
<dbReference type="InterPro" id="IPR008146">
    <property type="entry name" value="Gln_synth_cat_dom"/>
</dbReference>
<dbReference type="EC" id="6.3.1.2" evidence="4"/>
<reference evidence="4 5" key="1">
    <citation type="journal article" date="2014" name="Genome Announc.">
        <title>Draft Genome Sequence of Marine Flavobacterium Jejuia pallidilutea Strain 11shimoA1 and Pigmentation Mutants.</title>
        <authorList>
            <person name="Takatani N."/>
            <person name="Nakanishi M."/>
            <person name="Meirelles P."/>
            <person name="Mino S."/>
            <person name="Suda W."/>
            <person name="Oshima K."/>
            <person name="Hattori M."/>
            <person name="Ohkuma M."/>
            <person name="Hosokawa M."/>
            <person name="Miyashita K."/>
            <person name="Thompson F.L."/>
            <person name="Niwa A."/>
            <person name="Sawabe T."/>
            <person name="Sawabe T."/>
        </authorList>
    </citation>
    <scope>NUCLEOTIDE SEQUENCE [LARGE SCALE GENOMIC DNA]</scope>
    <source>
        <strain evidence="5">JCM19302</strain>
    </source>
</reference>
<dbReference type="PROSITE" id="PS51987">
    <property type="entry name" value="GS_CATALYTIC"/>
    <property type="match status" value="1"/>
</dbReference>